<feature type="non-terminal residue" evidence="1">
    <location>
        <position position="88"/>
    </location>
</feature>
<accession>A0A6A6YCV0</accession>
<reference evidence="3" key="3">
    <citation type="submission" date="2025-04" db="UniProtKB">
        <authorList>
            <consortium name="RefSeq"/>
        </authorList>
    </citation>
    <scope>IDENTIFICATION</scope>
    <source>
        <strain evidence="3">CBS 304.34</strain>
    </source>
</reference>
<protein>
    <submittedName>
        <fullName evidence="1 3">Uncharacterized protein</fullName>
    </submittedName>
</protein>
<reference evidence="1 3" key="1">
    <citation type="journal article" date="2020" name="Stud. Mycol.">
        <title>101 Dothideomycetes genomes: a test case for predicting lifestyles and emergence of pathogens.</title>
        <authorList>
            <person name="Haridas S."/>
            <person name="Albert R."/>
            <person name="Binder M."/>
            <person name="Bloem J."/>
            <person name="Labutti K."/>
            <person name="Salamov A."/>
            <person name="Andreopoulos B."/>
            <person name="Baker S."/>
            <person name="Barry K."/>
            <person name="Bills G."/>
            <person name="Bluhm B."/>
            <person name="Cannon C."/>
            <person name="Castanera R."/>
            <person name="Culley D."/>
            <person name="Daum C."/>
            <person name="Ezra D."/>
            <person name="Gonzalez J."/>
            <person name="Henrissat B."/>
            <person name="Kuo A."/>
            <person name="Liang C."/>
            <person name="Lipzen A."/>
            <person name="Lutzoni F."/>
            <person name="Magnuson J."/>
            <person name="Mondo S."/>
            <person name="Nolan M."/>
            <person name="Ohm R."/>
            <person name="Pangilinan J."/>
            <person name="Park H.-J."/>
            <person name="Ramirez L."/>
            <person name="Alfaro M."/>
            <person name="Sun H."/>
            <person name="Tritt A."/>
            <person name="Yoshinaga Y."/>
            <person name="Zwiers L.-H."/>
            <person name="Turgeon B."/>
            <person name="Goodwin S."/>
            <person name="Spatafora J."/>
            <person name="Crous P."/>
            <person name="Grigoriev I."/>
        </authorList>
    </citation>
    <scope>NUCLEOTIDE SEQUENCE</scope>
    <source>
        <strain evidence="1 3">CBS 304.34</strain>
    </source>
</reference>
<sequence>PPDPFAPNHLQQPKITIQHLLPYCTKRGVLNEADITNLAEVAGSLRELVAMALRGEVDALGRDVLEGAMGVEMAQGVREFWGEEWVVD</sequence>
<dbReference type="OrthoDB" id="3791893at2759"/>
<feature type="non-terminal residue" evidence="1">
    <location>
        <position position="1"/>
    </location>
</feature>
<name>A0A6A6YCV0_9PEZI</name>
<dbReference type="AlphaFoldDB" id="A0A6A6YCV0"/>
<gene>
    <name evidence="1 3" type="ORF">BDZ99DRAFT_347930</name>
</gene>
<organism evidence="1">
    <name type="scientific">Mytilinidion resinicola</name>
    <dbReference type="NCBI Taxonomy" id="574789"/>
    <lineage>
        <taxon>Eukaryota</taxon>
        <taxon>Fungi</taxon>
        <taxon>Dikarya</taxon>
        <taxon>Ascomycota</taxon>
        <taxon>Pezizomycotina</taxon>
        <taxon>Dothideomycetes</taxon>
        <taxon>Pleosporomycetidae</taxon>
        <taxon>Mytilinidiales</taxon>
        <taxon>Mytilinidiaceae</taxon>
        <taxon>Mytilinidion</taxon>
    </lineage>
</organism>
<proteinExistence type="predicted"/>
<evidence type="ECO:0000313" key="1">
    <source>
        <dbReference type="EMBL" id="KAF2806651.1"/>
    </source>
</evidence>
<dbReference type="RefSeq" id="XP_033573615.1">
    <property type="nucleotide sequence ID" value="XM_033714457.1"/>
</dbReference>
<keyword evidence="2" id="KW-1185">Reference proteome</keyword>
<dbReference type="EMBL" id="MU003706">
    <property type="protein sequence ID" value="KAF2806651.1"/>
    <property type="molecule type" value="Genomic_DNA"/>
</dbReference>
<evidence type="ECO:0000313" key="2">
    <source>
        <dbReference type="Proteomes" id="UP000504636"/>
    </source>
</evidence>
<dbReference type="Proteomes" id="UP000504636">
    <property type="component" value="Unplaced"/>
</dbReference>
<dbReference type="GeneID" id="54455350"/>
<evidence type="ECO:0000313" key="3">
    <source>
        <dbReference type="RefSeq" id="XP_033573615.1"/>
    </source>
</evidence>
<reference evidence="3" key="2">
    <citation type="submission" date="2020-04" db="EMBL/GenBank/DDBJ databases">
        <authorList>
            <consortium name="NCBI Genome Project"/>
        </authorList>
    </citation>
    <scope>NUCLEOTIDE SEQUENCE</scope>
    <source>
        <strain evidence="3">CBS 304.34</strain>
    </source>
</reference>